<dbReference type="InterPro" id="IPR039445">
    <property type="entry name" value="DauR-like_HTH"/>
</dbReference>
<protein>
    <submittedName>
        <fullName evidence="3">Transcriptional regulator</fullName>
    </submittedName>
</protein>
<dbReference type="PANTHER" id="PTHR35568:SF1">
    <property type="entry name" value="TRANSCRIPTIONAL REGULATOR DAUR"/>
    <property type="match status" value="1"/>
</dbReference>
<name>A0A427V238_9ENTR</name>
<organism evidence="3 4">
    <name type="scientific">Atlantibacter subterraneus</name>
    <dbReference type="NCBI Taxonomy" id="255519"/>
    <lineage>
        <taxon>Bacteria</taxon>
        <taxon>Pseudomonadati</taxon>
        <taxon>Pseudomonadota</taxon>
        <taxon>Gammaproteobacteria</taxon>
        <taxon>Enterobacterales</taxon>
        <taxon>Enterobacteriaceae</taxon>
        <taxon>Atlantibacter</taxon>
    </lineage>
</organism>
<dbReference type="Pfam" id="PF13309">
    <property type="entry name" value="HTH_22"/>
    <property type="match status" value="1"/>
</dbReference>
<dbReference type="RefSeq" id="WP_125293324.1">
    <property type="nucleotide sequence ID" value="NZ_DAIRID010000119.1"/>
</dbReference>
<proteinExistence type="predicted"/>
<dbReference type="InterPro" id="IPR013559">
    <property type="entry name" value="YheO"/>
</dbReference>
<dbReference type="EMBL" id="RHXB01000005">
    <property type="protein sequence ID" value="RSE26784.1"/>
    <property type="molecule type" value="Genomic_DNA"/>
</dbReference>
<evidence type="ECO:0000259" key="1">
    <source>
        <dbReference type="Pfam" id="PF08348"/>
    </source>
</evidence>
<dbReference type="Proteomes" id="UP000275331">
    <property type="component" value="Unassembled WGS sequence"/>
</dbReference>
<dbReference type="Pfam" id="PF08348">
    <property type="entry name" value="PAS_6"/>
    <property type="match status" value="1"/>
</dbReference>
<accession>A0A427V238</accession>
<dbReference type="InterPro" id="IPR039446">
    <property type="entry name" value="DauR-like"/>
</dbReference>
<comment type="caution">
    <text evidence="3">The sequence shown here is derived from an EMBL/GenBank/DDBJ whole genome shotgun (WGS) entry which is preliminary data.</text>
</comment>
<evidence type="ECO:0000313" key="4">
    <source>
        <dbReference type="Proteomes" id="UP000275331"/>
    </source>
</evidence>
<gene>
    <name evidence="3" type="ORF">EGT71_10235</name>
</gene>
<evidence type="ECO:0000313" key="3">
    <source>
        <dbReference type="EMBL" id="RSE26784.1"/>
    </source>
</evidence>
<reference evidence="3 4" key="1">
    <citation type="submission" date="2018-10" db="EMBL/GenBank/DDBJ databases">
        <title>Transmission dynamics of multidrug resistant bacteria on intensive care unit surfaces.</title>
        <authorList>
            <person name="D'Souza A.W."/>
            <person name="Potter R.F."/>
            <person name="Wallace M."/>
            <person name="Shupe A."/>
            <person name="Patel S."/>
            <person name="Sun S."/>
            <person name="Gul D."/>
            <person name="Kwon J.H."/>
            <person name="Andleeb S."/>
            <person name="Burnham C.-A.D."/>
            <person name="Dantas G."/>
        </authorList>
    </citation>
    <scope>NUCLEOTIDE SEQUENCE [LARGE SCALE GENOMIC DNA]</scope>
    <source>
        <strain evidence="3 4">AS_373</strain>
    </source>
</reference>
<dbReference type="OrthoDB" id="9796595at2"/>
<dbReference type="AlphaFoldDB" id="A0A427V238"/>
<feature type="domain" description="Transcriptional regulator DauR-like HTH" evidence="2">
    <location>
        <begin position="151"/>
        <end position="211"/>
    </location>
</feature>
<sequence length="228" mass="25206">MENIKENLDFIIPMMEGIAGQFGENCEVVLHDHSQGLESSIIAIINGHVTGRKKGDPSSNLGLEVLRGTDVNGDRHNYFTQTRDGKTLRSTSVYFRNSSNKVIGALCINLDISDILQAEKMLNKMAGRPDSAPARPEEVNEVFVKDVNELLDYLIAECTTLISVPVNNMTRQDKLDAIKFFDDKGVFLIKKSGEKICEFLNISKYTLYAYLGEIRGDTPPGEGENSGG</sequence>
<evidence type="ECO:0000259" key="2">
    <source>
        <dbReference type="Pfam" id="PF13309"/>
    </source>
</evidence>
<dbReference type="PANTHER" id="PTHR35568">
    <property type="entry name" value="TRANSCRIPTIONAL REGULATOR DAUR"/>
    <property type="match status" value="1"/>
</dbReference>
<feature type="domain" description="YheO-like" evidence="1">
    <location>
        <begin position="8"/>
        <end position="120"/>
    </location>
</feature>